<feature type="signal peptide" evidence="7">
    <location>
        <begin position="1"/>
        <end position="31"/>
    </location>
</feature>
<sequence length="335" mass="35636">MGTFTAAIGRHFGRMLAAVALCGAMIGTASAQDKIKAAVIFGVSNPASVNGWDRGHYQGVRKLIDEHGWDVTMAENVPFPLIASTAENYAKSGFQVVIFTSSGQVKAWDQVAPNYPNTLFAMLSTTSSLPKSNNVAAYAPDFYSYGVINGLIAGQATKSNKIAGVAGLPVKAVEDMFSGIIEGAKVVNPNVEFLSAFSGDWTNIPRAREVAALQIQRGADIVLGNAGVGTRGILDASQSGKTRFVGYATDWAVDAPETVLSSVILDVAGWYDALAKDVASGKVEPKINEFGAKTFSVMPLNKEHLTTEEITKIEDSVRRYQAGELSVPVVAHRFK</sequence>
<keyword evidence="4 7" id="KW-0732">Signal</keyword>
<evidence type="ECO:0000256" key="5">
    <source>
        <dbReference type="ARBA" id="ARBA00023136"/>
    </source>
</evidence>
<evidence type="ECO:0000256" key="1">
    <source>
        <dbReference type="ARBA" id="ARBA00004193"/>
    </source>
</evidence>
<dbReference type="CDD" id="cd06304">
    <property type="entry name" value="PBP1_BmpA_Med_PnrA-like"/>
    <property type="match status" value="1"/>
</dbReference>
<dbReference type="Proteomes" id="UP000539538">
    <property type="component" value="Unassembled WGS sequence"/>
</dbReference>
<organism evidence="9 10">
    <name type="scientific">Aminobacter niigataensis</name>
    <dbReference type="NCBI Taxonomy" id="83265"/>
    <lineage>
        <taxon>Bacteria</taxon>
        <taxon>Pseudomonadati</taxon>
        <taxon>Pseudomonadota</taxon>
        <taxon>Alphaproteobacteria</taxon>
        <taxon>Hyphomicrobiales</taxon>
        <taxon>Phyllobacteriaceae</taxon>
        <taxon>Aminobacter</taxon>
    </lineage>
</organism>
<evidence type="ECO:0000256" key="3">
    <source>
        <dbReference type="ARBA" id="ARBA00022475"/>
    </source>
</evidence>
<comment type="similarity">
    <text evidence="2">Belongs to the BMP lipoprotein family.</text>
</comment>
<protein>
    <submittedName>
        <fullName evidence="9">Basic membrane protein A</fullName>
    </submittedName>
</protein>
<dbReference type="PANTHER" id="PTHR34296:SF2">
    <property type="entry name" value="ABC TRANSPORTER GUANOSINE-BINDING PROTEIN NUPN"/>
    <property type="match status" value="1"/>
</dbReference>
<keyword evidence="3" id="KW-1003">Cell membrane</keyword>
<evidence type="ECO:0000256" key="2">
    <source>
        <dbReference type="ARBA" id="ARBA00008610"/>
    </source>
</evidence>
<evidence type="ECO:0000313" key="10">
    <source>
        <dbReference type="Proteomes" id="UP000539538"/>
    </source>
</evidence>
<dbReference type="SUPFAM" id="SSF53822">
    <property type="entry name" value="Periplasmic binding protein-like I"/>
    <property type="match status" value="1"/>
</dbReference>
<accession>A0ABR6L8M4</accession>
<proteinExistence type="inferred from homology"/>
<name>A0ABR6L8M4_9HYPH</name>
<evidence type="ECO:0000259" key="8">
    <source>
        <dbReference type="Pfam" id="PF02608"/>
    </source>
</evidence>
<dbReference type="RefSeq" id="WP_183263916.1">
    <property type="nucleotide sequence ID" value="NZ_BAAAVZ010000009.1"/>
</dbReference>
<reference evidence="9 10" key="1">
    <citation type="submission" date="2020-08" db="EMBL/GenBank/DDBJ databases">
        <title>Genomic Encyclopedia of Type Strains, Phase IV (KMG-IV): sequencing the most valuable type-strain genomes for metagenomic binning, comparative biology and taxonomic classification.</title>
        <authorList>
            <person name="Goeker M."/>
        </authorList>
    </citation>
    <scope>NUCLEOTIDE SEQUENCE [LARGE SCALE GENOMIC DNA]</scope>
    <source>
        <strain evidence="9 10">DSM 7050</strain>
    </source>
</reference>
<keyword evidence="10" id="KW-1185">Reference proteome</keyword>
<dbReference type="InterPro" id="IPR028082">
    <property type="entry name" value="Peripla_BP_I"/>
</dbReference>
<keyword evidence="6" id="KW-0449">Lipoprotein</keyword>
<dbReference type="Pfam" id="PF02608">
    <property type="entry name" value="Bmp"/>
    <property type="match status" value="1"/>
</dbReference>
<feature type="domain" description="ABC transporter substrate-binding protein PnrA-like" evidence="8">
    <location>
        <begin position="50"/>
        <end position="327"/>
    </location>
</feature>
<dbReference type="EMBL" id="JACHOT010000006">
    <property type="protein sequence ID" value="MBB4652320.1"/>
    <property type="molecule type" value="Genomic_DNA"/>
</dbReference>
<dbReference type="InterPro" id="IPR050957">
    <property type="entry name" value="BMP_lipoprotein"/>
</dbReference>
<evidence type="ECO:0000256" key="7">
    <source>
        <dbReference type="SAM" id="SignalP"/>
    </source>
</evidence>
<dbReference type="InterPro" id="IPR003760">
    <property type="entry name" value="PnrA-like"/>
</dbReference>
<keyword evidence="5" id="KW-0472">Membrane</keyword>
<evidence type="ECO:0000256" key="6">
    <source>
        <dbReference type="ARBA" id="ARBA00023288"/>
    </source>
</evidence>
<comment type="caution">
    <text evidence="9">The sequence shown here is derived from an EMBL/GenBank/DDBJ whole genome shotgun (WGS) entry which is preliminary data.</text>
</comment>
<gene>
    <name evidence="9" type="ORF">GGQ99_004096</name>
</gene>
<evidence type="ECO:0000313" key="9">
    <source>
        <dbReference type="EMBL" id="MBB4652320.1"/>
    </source>
</evidence>
<feature type="chain" id="PRO_5046422046" evidence="7">
    <location>
        <begin position="32"/>
        <end position="335"/>
    </location>
</feature>
<dbReference type="Gene3D" id="3.40.50.2300">
    <property type="match status" value="2"/>
</dbReference>
<evidence type="ECO:0000256" key="4">
    <source>
        <dbReference type="ARBA" id="ARBA00022729"/>
    </source>
</evidence>
<dbReference type="PANTHER" id="PTHR34296">
    <property type="entry name" value="TRANSCRIPTIONAL ACTIVATOR PROTEIN MED"/>
    <property type="match status" value="1"/>
</dbReference>
<comment type="subcellular location">
    <subcellularLocation>
        <location evidence="1">Cell membrane</location>
        <topology evidence="1">Lipid-anchor</topology>
    </subcellularLocation>
</comment>